<comment type="caution">
    <text evidence="2">The sequence shown here is derived from an EMBL/GenBank/DDBJ whole genome shotgun (WGS) entry which is preliminary data.</text>
</comment>
<accession>A0A8H6CTQ9</accession>
<dbReference type="InterPro" id="IPR008927">
    <property type="entry name" value="6-PGluconate_DH-like_C_sf"/>
</dbReference>
<evidence type="ECO:0000256" key="1">
    <source>
        <dbReference type="ARBA" id="ARBA00007598"/>
    </source>
</evidence>
<gene>
    <name evidence="2" type="ORF">FCIRC_303</name>
</gene>
<dbReference type="Proteomes" id="UP000572754">
    <property type="component" value="Unassembled WGS sequence"/>
</dbReference>
<name>A0A8H6CTQ9_FUSCI</name>
<dbReference type="InterPro" id="IPR051265">
    <property type="entry name" value="HIBADH-related_NP60_sf"/>
</dbReference>
<sequence>MRPYIKGVMGRDEISFEDEPHSNASKFKLIGNALALNAIPQIAESLTLAEKSGIKPAMIKRSADIMYGAIYSVYSGRMLSGEDWTRSEPYASADIAMKDIKHLLGLRQEANMELKNAQTGLGYLRMAMEKSQGDQVDVSAIYGDVRKANGLEFENNP</sequence>
<protein>
    <submittedName>
        <fullName evidence="2">6-phosphogluconate dehydrogenase</fullName>
    </submittedName>
</protein>
<reference evidence="2 3" key="2">
    <citation type="submission" date="2020-05" db="EMBL/GenBank/DDBJ databases">
        <title>Identification and distribution of gene clusters putatively required for synthesis of sphingolipid metabolism inhibitors in phylogenetically diverse species of the filamentous fungus Fusarium.</title>
        <authorList>
            <person name="Kim H.-S."/>
            <person name="Busman M."/>
            <person name="Brown D.W."/>
            <person name="Divon H."/>
            <person name="Uhlig S."/>
            <person name="Proctor R.H."/>
        </authorList>
    </citation>
    <scope>NUCLEOTIDE SEQUENCE [LARGE SCALE GENOMIC DNA]</scope>
    <source>
        <strain evidence="2 3">NRRL 25331</strain>
    </source>
</reference>
<dbReference type="InterPro" id="IPR013328">
    <property type="entry name" value="6PGD_dom2"/>
</dbReference>
<evidence type="ECO:0000313" key="3">
    <source>
        <dbReference type="Proteomes" id="UP000572754"/>
    </source>
</evidence>
<dbReference type="EMBL" id="JAAQPE010000013">
    <property type="protein sequence ID" value="KAF5691725.1"/>
    <property type="molecule type" value="Genomic_DNA"/>
</dbReference>
<dbReference type="AlphaFoldDB" id="A0A8H6CTQ9"/>
<reference evidence="3" key="1">
    <citation type="journal article" date="2020" name="BMC Genomics">
        <title>Correction to: Identification and distribution of gene clusters required for synthesis of sphingolipid metabolism inhibitors in diverse species of the filamentous fungus Fusarium.</title>
        <authorList>
            <person name="Kim H.S."/>
            <person name="Lohmar J.M."/>
            <person name="Busman M."/>
            <person name="Brown D.W."/>
            <person name="Naumann T.A."/>
            <person name="Divon H.H."/>
            <person name="Lysoe E."/>
            <person name="Uhlig S."/>
            <person name="Proctor R.H."/>
        </authorList>
    </citation>
    <scope>NUCLEOTIDE SEQUENCE [LARGE SCALE GENOMIC DNA]</scope>
    <source>
        <strain evidence="3">NRRL 25331</strain>
    </source>
</reference>
<dbReference type="PANTHER" id="PTHR43580">
    <property type="entry name" value="OXIDOREDUCTASE GLYR1-RELATED"/>
    <property type="match status" value="1"/>
</dbReference>
<dbReference type="Gene3D" id="1.10.1040.10">
    <property type="entry name" value="N-(1-d-carboxylethyl)-l-norvaline Dehydrogenase, domain 2"/>
    <property type="match status" value="1"/>
</dbReference>
<evidence type="ECO:0000313" key="2">
    <source>
        <dbReference type="EMBL" id="KAF5691725.1"/>
    </source>
</evidence>
<dbReference type="PANTHER" id="PTHR43580:SF8">
    <property type="entry name" value="6-PHOSPHOGLUCONATE DEHYDROGENASE NADP-BINDING DOMAIN-CONTAINING PROTEIN-RELATED"/>
    <property type="match status" value="1"/>
</dbReference>
<comment type="similarity">
    <text evidence="1">Belongs to the HIBADH-related family. NP60 subfamily.</text>
</comment>
<proteinExistence type="inferred from homology"/>
<keyword evidence="3" id="KW-1185">Reference proteome</keyword>
<dbReference type="SUPFAM" id="SSF48179">
    <property type="entry name" value="6-phosphogluconate dehydrogenase C-terminal domain-like"/>
    <property type="match status" value="1"/>
</dbReference>
<organism evidence="2 3">
    <name type="scientific">Fusarium circinatum</name>
    <name type="common">Pitch canker fungus</name>
    <name type="synonym">Gibberella circinata</name>
    <dbReference type="NCBI Taxonomy" id="48490"/>
    <lineage>
        <taxon>Eukaryota</taxon>
        <taxon>Fungi</taxon>
        <taxon>Dikarya</taxon>
        <taxon>Ascomycota</taxon>
        <taxon>Pezizomycotina</taxon>
        <taxon>Sordariomycetes</taxon>
        <taxon>Hypocreomycetidae</taxon>
        <taxon>Hypocreales</taxon>
        <taxon>Nectriaceae</taxon>
        <taxon>Fusarium</taxon>
        <taxon>Fusarium fujikuroi species complex</taxon>
    </lineage>
</organism>